<gene>
    <name evidence="2" type="ORF">RQX22_13965</name>
</gene>
<evidence type="ECO:0000313" key="2">
    <source>
        <dbReference type="EMBL" id="MDT9600062.1"/>
    </source>
</evidence>
<name>A0ABU3Q9U0_9SPHN</name>
<feature type="transmembrane region" description="Helical" evidence="1">
    <location>
        <begin position="12"/>
        <end position="31"/>
    </location>
</feature>
<evidence type="ECO:0000256" key="1">
    <source>
        <dbReference type="SAM" id="Phobius"/>
    </source>
</evidence>
<dbReference type="Proteomes" id="UP001259572">
    <property type="component" value="Unassembled WGS sequence"/>
</dbReference>
<feature type="transmembrane region" description="Helical" evidence="1">
    <location>
        <begin position="133"/>
        <end position="154"/>
    </location>
</feature>
<reference evidence="2 3" key="1">
    <citation type="submission" date="2023-05" db="EMBL/GenBank/DDBJ databases">
        <authorList>
            <person name="Guo Y."/>
        </authorList>
    </citation>
    <scope>NUCLEOTIDE SEQUENCE [LARGE SCALE GENOMIC DNA]</scope>
    <source>
        <strain evidence="2 3">GR2756</strain>
    </source>
</reference>
<keyword evidence="1" id="KW-0812">Transmembrane</keyword>
<feature type="transmembrane region" description="Helical" evidence="1">
    <location>
        <begin position="76"/>
        <end position="97"/>
    </location>
</feature>
<accession>A0ABU3Q9U0</accession>
<evidence type="ECO:0008006" key="4">
    <source>
        <dbReference type="Google" id="ProtNLM"/>
    </source>
</evidence>
<feature type="transmembrane region" description="Helical" evidence="1">
    <location>
        <begin position="43"/>
        <end position="64"/>
    </location>
</feature>
<keyword evidence="1" id="KW-1133">Transmembrane helix</keyword>
<feature type="transmembrane region" description="Helical" evidence="1">
    <location>
        <begin position="103"/>
        <end position="121"/>
    </location>
</feature>
<proteinExistence type="predicted"/>
<keyword evidence="3" id="KW-1185">Reference proteome</keyword>
<dbReference type="EMBL" id="JAVUPU010000007">
    <property type="protein sequence ID" value="MDT9600062.1"/>
    <property type="molecule type" value="Genomic_DNA"/>
</dbReference>
<keyword evidence="1" id="KW-0472">Membrane</keyword>
<sequence length="186" mass="18935">MRGSNGGGGGGIPWRVIGWGGAALVLLLHFAAMQFMSEMAWSFWDFAFAGLILGGAGLVLELAVRASDSLAYRAGAGAAMLAAILLLWVNGAVGFLGDEDNPANLLFPGLIAIALLASAVARFRPAGMARAMFAAAGLQLLIGVVAVAAGLGAPADAGRYEAALGTVLFTFLWLLSAGLFRKAARA</sequence>
<dbReference type="RefSeq" id="WP_315727163.1">
    <property type="nucleotide sequence ID" value="NZ_JAVUPU010000007.1"/>
</dbReference>
<feature type="transmembrane region" description="Helical" evidence="1">
    <location>
        <begin position="160"/>
        <end position="180"/>
    </location>
</feature>
<comment type="caution">
    <text evidence="2">The sequence shown here is derived from an EMBL/GenBank/DDBJ whole genome shotgun (WGS) entry which is preliminary data.</text>
</comment>
<evidence type="ECO:0000313" key="3">
    <source>
        <dbReference type="Proteomes" id="UP001259572"/>
    </source>
</evidence>
<protein>
    <recommendedName>
        <fullName evidence="4">DUF308 domain-containing protein</fullName>
    </recommendedName>
</protein>
<organism evidence="2 3">
    <name type="scientific">Sphingosinicella rhizophila</name>
    <dbReference type="NCBI Taxonomy" id="3050082"/>
    <lineage>
        <taxon>Bacteria</taxon>
        <taxon>Pseudomonadati</taxon>
        <taxon>Pseudomonadota</taxon>
        <taxon>Alphaproteobacteria</taxon>
        <taxon>Sphingomonadales</taxon>
        <taxon>Sphingosinicellaceae</taxon>
        <taxon>Sphingosinicella</taxon>
    </lineage>
</organism>